<dbReference type="PROSITE" id="PS50893">
    <property type="entry name" value="ABC_TRANSPORTER_2"/>
    <property type="match status" value="2"/>
</dbReference>
<comment type="caution">
    <text evidence="10">The sequence shown here is derived from an EMBL/GenBank/DDBJ whole genome shotgun (WGS) entry which is preliminary data.</text>
</comment>
<dbReference type="SUPFAM" id="SSF52540">
    <property type="entry name" value="P-loop containing nucleoside triphosphate hydrolases"/>
    <property type="match status" value="2"/>
</dbReference>
<accession>A0ABW9XBC4</accession>
<evidence type="ECO:0000313" key="11">
    <source>
        <dbReference type="Proteomes" id="UP000753724"/>
    </source>
</evidence>
<dbReference type="Gene3D" id="3.40.50.300">
    <property type="entry name" value="P-loop containing nucleotide triphosphate hydrolases"/>
    <property type="match status" value="2"/>
</dbReference>
<evidence type="ECO:0000256" key="3">
    <source>
        <dbReference type="ARBA" id="ARBA00022597"/>
    </source>
</evidence>
<keyword evidence="7" id="KW-1278">Translocase</keyword>
<dbReference type="InterPro" id="IPR003593">
    <property type="entry name" value="AAA+_ATPase"/>
</dbReference>
<evidence type="ECO:0000256" key="8">
    <source>
        <dbReference type="ARBA" id="ARBA00023136"/>
    </source>
</evidence>
<evidence type="ECO:0000256" key="1">
    <source>
        <dbReference type="ARBA" id="ARBA00022448"/>
    </source>
</evidence>
<dbReference type="CDD" id="cd03216">
    <property type="entry name" value="ABC_Carb_Monos_I"/>
    <property type="match status" value="1"/>
</dbReference>
<dbReference type="InterPro" id="IPR017871">
    <property type="entry name" value="ABC_transporter-like_CS"/>
</dbReference>
<dbReference type="PANTHER" id="PTHR43790">
    <property type="entry name" value="CARBOHYDRATE TRANSPORT ATP-BINDING PROTEIN MG119-RELATED"/>
    <property type="match status" value="1"/>
</dbReference>
<evidence type="ECO:0000256" key="5">
    <source>
        <dbReference type="ARBA" id="ARBA00022741"/>
    </source>
</evidence>
<dbReference type="InterPro" id="IPR027417">
    <property type="entry name" value="P-loop_NTPase"/>
</dbReference>
<evidence type="ECO:0000256" key="7">
    <source>
        <dbReference type="ARBA" id="ARBA00022967"/>
    </source>
</evidence>
<dbReference type="InterPro" id="IPR003439">
    <property type="entry name" value="ABC_transporter-like_ATP-bd"/>
</dbReference>
<dbReference type="PROSITE" id="PS00211">
    <property type="entry name" value="ABC_TRANSPORTER_1"/>
    <property type="match status" value="1"/>
</dbReference>
<dbReference type="EMBL" id="JAAAPO010000002">
    <property type="protein sequence ID" value="NBC35823.1"/>
    <property type="molecule type" value="Genomic_DNA"/>
</dbReference>
<evidence type="ECO:0000256" key="6">
    <source>
        <dbReference type="ARBA" id="ARBA00022840"/>
    </source>
</evidence>
<evidence type="ECO:0000256" key="4">
    <source>
        <dbReference type="ARBA" id="ARBA00022737"/>
    </source>
</evidence>
<keyword evidence="6 10" id="KW-0067">ATP-binding</keyword>
<evidence type="ECO:0000256" key="2">
    <source>
        <dbReference type="ARBA" id="ARBA00022475"/>
    </source>
</evidence>
<keyword evidence="11" id="KW-1185">Reference proteome</keyword>
<organism evidence="10 11">
    <name type="scientific">Novosphingobium ovatum</name>
    <dbReference type="NCBI Taxonomy" id="1908523"/>
    <lineage>
        <taxon>Bacteria</taxon>
        <taxon>Pseudomonadati</taxon>
        <taxon>Pseudomonadota</taxon>
        <taxon>Alphaproteobacteria</taxon>
        <taxon>Sphingomonadales</taxon>
        <taxon>Sphingomonadaceae</taxon>
        <taxon>Novosphingobium</taxon>
    </lineage>
</organism>
<keyword evidence="2" id="KW-1003">Cell membrane</keyword>
<proteinExistence type="predicted"/>
<dbReference type="PANTHER" id="PTHR43790:SF3">
    <property type="entry name" value="D-ALLOSE IMPORT ATP-BINDING PROTEIN ALSA-RELATED"/>
    <property type="match status" value="1"/>
</dbReference>
<reference evidence="11" key="1">
    <citation type="submission" date="2020-01" db="EMBL/GenBank/DDBJ databases">
        <title>Sphingomonas sp. strain CSW-10.</title>
        <authorList>
            <person name="Chen W.-M."/>
        </authorList>
    </citation>
    <scope>NUCLEOTIDE SEQUENCE [LARGE SCALE GENOMIC DNA]</scope>
    <source>
        <strain evidence="11">FSY-8</strain>
    </source>
</reference>
<dbReference type="SMART" id="SM00382">
    <property type="entry name" value="AAA"/>
    <property type="match status" value="2"/>
</dbReference>
<keyword evidence="1" id="KW-0813">Transport</keyword>
<protein>
    <submittedName>
        <fullName evidence="10">ATP-binding cassette domain-containing protein</fullName>
    </submittedName>
</protein>
<dbReference type="GO" id="GO:0005524">
    <property type="term" value="F:ATP binding"/>
    <property type="evidence" value="ECO:0007669"/>
    <property type="project" value="UniProtKB-KW"/>
</dbReference>
<dbReference type="Proteomes" id="UP000753724">
    <property type="component" value="Unassembled WGS sequence"/>
</dbReference>
<dbReference type="CDD" id="cd03215">
    <property type="entry name" value="ABC_Carb_Monos_II"/>
    <property type="match status" value="1"/>
</dbReference>
<keyword evidence="5" id="KW-0547">Nucleotide-binding</keyword>
<keyword evidence="3" id="KW-0762">Sugar transport</keyword>
<dbReference type="InterPro" id="IPR050107">
    <property type="entry name" value="ABC_carbohydrate_import_ATPase"/>
</dbReference>
<evidence type="ECO:0000259" key="9">
    <source>
        <dbReference type="PROSITE" id="PS50893"/>
    </source>
</evidence>
<keyword evidence="4" id="KW-0677">Repeat</keyword>
<gene>
    <name evidence="10" type="ORF">GTZ99_04550</name>
</gene>
<keyword evidence="8" id="KW-0472">Membrane</keyword>
<evidence type="ECO:0000313" key="10">
    <source>
        <dbReference type="EMBL" id="NBC35823.1"/>
    </source>
</evidence>
<feature type="domain" description="ABC transporter" evidence="9">
    <location>
        <begin position="259"/>
        <end position="501"/>
    </location>
</feature>
<dbReference type="Pfam" id="PF00005">
    <property type="entry name" value="ABC_tran"/>
    <property type="match status" value="2"/>
</dbReference>
<name>A0ABW9XBC4_9SPHN</name>
<sequence length="506" mass="53495">MMRPLMRAAGVVKRYGAVTALHGVDFDLMPGEVHVLIGENGAGKSTLMRILAGIESPTEGALYLDEAPVRLNGVRDAAARGIGMVHQELNLCPNLSVAENIFLCGTGAEKGGVLNRAHERELAARVLARLRQNIDPDRRVDTLSIGEQQIVEIAKALAEDCRVLILDEPTSALSEAEVEVLFEVIADLKAAGVGLVYISHRLEELLRVGDRITVMRDGQVVARTDVAQASVAWIVEQMLGEEGRLARAPAKADDGPVVLELSGIARRRDRVSAALEGVDLTARAGTILCLYGLLGSGRTELLEVAFGARRADAGQVRLAGQDITALPLDRRVERGLLFVSEDRKAQGIFANLDVGQNISLSDLARMARRGVIAPAQEAGVVQRMIARLGVKTASAASPITALSGGNQQKALIGRALLPGPVALLLDEPTRGIDVGARAEIFATIRQLAADGLAVVFTSSDVQEALAIADRIVVMSRGQITLDAPADACDEGALYTAANRANPGVAA</sequence>
<feature type="domain" description="ABC transporter" evidence="9">
    <location>
        <begin position="6"/>
        <end position="242"/>
    </location>
</feature>